<proteinExistence type="predicted"/>
<dbReference type="PROSITE" id="PS50883">
    <property type="entry name" value="EAL"/>
    <property type="match status" value="1"/>
</dbReference>
<evidence type="ECO:0000313" key="2">
    <source>
        <dbReference type="EMBL" id="VXD23405.1"/>
    </source>
</evidence>
<dbReference type="SUPFAM" id="SSF141868">
    <property type="entry name" value="EAL domain-like"/>
    <property type="match status" value="1"/>
</dbReference>
<dbReference type="RefSeq" id="WP_083625509.1">
    <property type="nucleotide sequence ID" value="NZ_LR734879.1"/>
</dbReference>
<dbReference type="Pfam" id="PF00563">
    <property type="entry name" value="EAL"/>
    <property type="match status" value="1"/>
</dbReference>
<sequence length="275" mass="31400">MFSSDLKAHRTPFYAPDNPKLIRLSNDVAWIQVIESAILNNRCALYLQNVVSLTEPDSRQYYEVSVRLFDPKGRMIPPSVFLPVAERYSLLPDLDRWLVENLFASLVKIDANLIKNSCFAINLSKHSLNKVDFVSTIHEKLNQLEISPEFICFEITETVALSNLEIASDLITYLQSLGYYFTLDDFGQGLSSLSYLQHLPVDYIKIPGIFIRNMLSDLTDRSIVEMIHYLGQKMGLKTIAEDVETEAIFQQVKAIGIDYAQGYYLSKPQPFEQVL</sequence>
<organism evidence="2 3">
    <name type="scientific">Planktothrix serta PCC 8927</name>
    <dbReference type="NCBI Taxonomy" id="671068"/>
    <lineage>
        <taxon>Bacteria</taxon>
        <taxon>Bacillati</taxon>
        <taxon>Cyanobacteriota</taxon>
        <taxon>Cyanophyceae</taxon>
        <taxon>Oscillatoriophycideae</taxon>
        <taxon>Oscillatoriales</taxon>
        <taxon>Microcoleaceae</taxon>
        <taxon>Planktothrix</taxon>
    </lineage>
</organism>
<feature type="domain" description="EAL" evidence="1">
    <location>
        <begin position="27"/>
        <end position="275"/>
    </location>
</feature>
<protein>
    <submittedName>
        <fullName evidence="2">PAS:GGDEF protein</fullName>
    </submittedName>
</protein>
<dbReference type="Gene3D" id="3.20.20.450">
    <property type="entry name" value="EAL domain"/>
    <property type="match status" value="1"/>
</dbReference>
<dbReference type="OrthoDB" id="9762141at2"/>
<gene>
    <name evidence="2" type="ORF">PL8927_780074</name>
</gene>
<dbReference type="PANTHER" id="PTHR33121">
    <property type="entry name" value="CYCLIC DI-GMP PHOSPHODIESTERASE PDEF"/>
    <property type="match status" value="1"/>
</dbReference>
<dbReference type="GO" id="GO:0071111">
    <property type="term" value="F:cyclic-guanylate-specific phosphodiesterase activity"/>
    <property type="evidence" value="ECO:0007669"/>
    <property type="project" value="InterPro"/>
</dbReference>
<dbReference type="InterPro" id="IPR050706">
    <property type="entry name" value="Cyclic-di-GMP_PDE-like"/>
</dbReference>
<keyword evidence="3" id="KW-1185">Reference proteome</keyword>
<accession>A0A7Z9E4Y5</accession>
<evidence type="ECO:0000259" key="1">
    <source>
        <dbReference type="PROSITE" id="PS50883"/>
    </source>
</evidence>
<dbReference type="Proteomes" id="UP000184550">
    <property type="component" value="Unassembled WGS sequence"/>
</dbReference>
<dbReference type="EMBL" id="CZCU02000155">
    <property type="protein sequence ID" value="VXD23405.1"/>
    <property type="molecule type" value="Genomic_DNA"/>
</dbReference>
<name>A0A7Z9E4Y5_9CYAN</name>
<dbReference type="InterPro" id="IPR035919">
    <property type="entry name" value="EAL_sf"/>
</dbReference>
<evidence type="ECO:0000313" key="3">
    <source>
        <dbReference type="Proteomes" id="UP000184550"/>
    </source>
</evidence>
<dbReference type="CDD" id="cd01948">
    <property type="entry name" value="EAL"/>
    <property type="match status" value="1"/>
</dbReference>
<dbReference type="SMART" id="SM00052">
    <property type="entry name" value="EAL"/>
    <property type="match status" value="1"/>
</dbReference>
<reference evidence="2" key="1">
    <citation type="submission" date="2019-10" db="EMBL/GenBank/DDBJ databases">
        <authorList>
            <consortium name="Genoscope - CEA"/>
            <person name="William W."/>
        </authorList>
    </citation>
    <scope>NUCLEOTIDE SEQUENCE [LARGE SCALE GENOMIC DNA]</scope>
    <source>
        <strain evidence="2">BBR_PRJEB10992</strain>
    </source>
</reference>
<dbReference type="AlphaFoldDB" id="A0A7Z9E4Y5"/>
<comment type="caution">
    <text evidence="2">The sequence shown here is derived from an EMBL/GenBank/DDBJ whole genome shotgun (WGS) entry which is preliminary data.</text>
</comment>
<dbReference type="InterPro" id="IPR001633">
    <property type="entry name" value="EAL_dom"/>
</dbReference>
<dbReference type="PANTHER" id="PTHR33121:SF23">
    <property type="entry name" value="CYCLIC DI-GMP PHOSPHODIESTERASE PDEB"/>
    <property type="match status" value="1"/>
</dbReference>